<dbReference type="InterPro" id="IPR050570">
    <property type="entry name" value="Cell_wall_metabolism_enzyme"/>
</dbReference>
<evidence type="ECO:0000259" key="2">
    <source>
        <dbReference type="PROSITE" id="PS51782"/>
    </source>
</evidence>
<protein>
    <submittedName>
        <fullName evidence="3">LysM peptidoglycan-binding domain-containing protein</fullName>
    </submittedName>
</protein>
<dbReference type="Gene3D" id="3.10.350.10">
    <property type="entry name" value="LysM domain"/>
    <property type="match status" value="2"/>
</dbReference>
<dbReference type="SUPFAM" id="SSF51261">
    <property type="entry name" value="Duplicated hybrid motif"/>
    <property type="match status" value="1"/>
</dbReference>
<organism evidence="3 4">
    <name type="scientific">Candidatus Sungiibacteriota bacterium</name>
    <dbReference type="NCBI Taxonomy" id="2750080"/>
    <lineage>
        <taxon>Bacteria</taxon>
        <taxon>Candidatus Sungiibacteriota</taxon>
    </lineage>
</organism>
<reference evidence="3" key="1">
    <citation type="submission" date="2020-07" db="EMBL/GenBank/DDBJ databases">
        <title>Huge and variable diversity of episymbiotic CPR bacteria and DPANN archaea in groundwater ecosystems.</title>
        <authorList>
            <person name="He C.Y."/>
            <person name="Keren R."/>
            <person name="Whittaker M."/>
            <person name="Farag I.F."/>
            <person name="Doudna J."/>
            <person name="Cate J.H.D."/>
            <person name="Banfield J.F."/>
        </authorList>
    </citation>
    <scope>NUCLEOTIDE SEQUENCE</scope>
    <source>
        <strain evidence="3">NC_groundwater_193_Ag_S-0.1um_51_7</strain>
    </source>
</reference>
<dbReference type="PROSITE" id="PS51782">
    <property type="entry name" value="LYSM"/>
    <property type="match status" value="2"/>
</dbReference>
<dbReference type="CDD" id="cd00118">
    <property type="entry name" value="LysM"/>
    <property type="match status" value="2"/>
</dbReference>
<dbReference type="Proteomes" id="UP000724148">
    <property type="component" value="Unassembled WGS sequence"/>
</dbReference>
<dbReference type="PANTHER" id="PTHR21666:SF270">
    <property type="entry name" value="MUREIN HYDROLASE ACTIVATOR ENVC"/>
    <property type="match status" value="1"/>
</dbReference>
<dbReference type="Pfam" id="PF01476">
    <property type="entry name" value="LysM"/>
    <property type="match status" value="2"/>
</dbReference>
<name>A0A931SE95_9BACT</name>
<dbReference type="AlphaFoldDB" id="A0A931SE95"/>
<evidence type="ECO:0000256" key="1">
    <source>
        <dbReference type="SAM" id="Phobius"/>
    </source>
</evidence>
<dbReference type="InterPro" id="IPR016047">
    <property type="entry name" value="M23ase_b-sheet_dom"/>
</dbReference>
<feature type="transmembrane region" description="Helical" evidence="1">
    <location>
        <begin position="21"/>
        <end position="47"/>
    </location>
</feature>
<evidence type="ECO:0000313" key="4">
    <source>
        <dbReference type="Proteomes" id="UP000724148"/>
    </source>
</evidence>
<dbReference type="EMBL" id="JACOZA010000079">
    <property type="protein sequence ID" value="MBI2097093.1"/>
    <property type="molecule type" value="Genomic_DNA"/>
</dbReference>
<feature type="domain" description="LysM" evidence="2">
    <location>
        <begin position="184"/>
        <end position="228"/>
    </location>
</feature>
<dbReference type="CDD" id="cd12797">
    <property type="entry name" value="M23_peptidase"/>
    <property type="match status" value="1"/>
</dbReference>
<comment type="caution">
    <text evidence="3">The sequence shown here is derived from an EMBL/GenBank/DDBJ whole genome shotgun (WGS) entry which is preliminary data.</text>
</comment>
<dbReference type="InterPro" id="IPR018392">
    <property type="entry name" value="LysM"/>
</dbReference>
<dbReference type="PANTHER" id="PTHR21666">
    <property type="entry name" value="PEPTIDASE-RELATED"/>
    <property type="match status" value="1"/>
</dbReference>
<dbReference type="InterPro" id="IPR011055">
    <property type="entry name" value="Dup_hybrid_motif"/>
</dbReference>
<accession>A0A931SE95</accession>
<sequence>MPLLTPATKSKSRKPVHSRRPPLLFGRLGSVSLLGIASISFFLILFYPLPARAGFFSEIFKLFTKSGPNSDEVAVLPEIDVASYIAPVLAATPNPEAAPDDSAPDLNVIQRSAFMAPTNPLGTLQGRADQDQIFVYTVKPGDTPSAIAKTFGVSVNTIVWANQLRSPSAIQVGDQLLILPVSGVKYAVKKGDTIESIAKKYKGDAAEILAFNGLAPGAGLEIGDEIVIPDGELYSEGVSRGSSVARSASLPNIVGYFLRPIEGGRRSQGIHGRNGVDLANTCGSPIFASADGQVLIVRETGWNGGFGKFIVINHPNGTQTLYAHNLKNMVTVGEGVKRGQIIGLVGNTGNTRGATGCHVHFEIHGARNPF</sequence>
<gene>
    <name evidence="3" type="ORF">HYT40_03020</name>
</gene>
<keyword evidence="1" id="KW-0812">Transmembrane</keyword>
<keyword evidence="1" id="KW-0472">Membrane</keyword>
<feature type="domain" description="LysM" evidence="2">
    <location>
        <begin position="134"/>
        <end position="178"/>
    </location>
</feature>
<evidence type="ECO:0000313" key="3">
    <source>
        <dbReference type="EMBL" id="MBI2097093.1"/>
    </source>
</evidence>
<dbReference type="InterPro" id="IPR036779">
    <property type="entry name" value="LysM_dom_sf"/>
</dbReference>
<dbReference type="Gene3D" id="2.70.70.10">
    <property type="entry name" value="Glucose Permease (Domain IIA)"/>
    <property type="match status" value="1"/>
</dbReference>
<keyword evidence="1" id="KW-1133">Transmembrane helix</keyword>
<dbReference type="Pfam" id="PF01551">
    <property type="entry name" value="Peptidase_M23"/>
    <property type="match status" value="1"/>
</dbReference>
<dbReference type="SMART" id="SM00257">
    <property type="entry name" value="LysM"/>
    <property type="match status" value="2"/>
</dbReference>
<dbReference type="GO" id="GO:0004222">
    <property type="term" value="F:metalloendopeptidase activity"/>
    <property type="evidence" value="ECO:0007669"/>
    <property type="project" value="TreeGrafter"/>
</dbReference>
<proteinExistence type="predicted"/>